<keyword evidence="9" id="KW-0812">Transmembrane</keyword>
<dbReference type="PROSITE" id="PS50109">
    <property type="entry name" value="HIS_KIN"/>
    <property type="match status" value="1"/>
</dbReference>
<feature type="transmembrane region" description="Helical" evidence="9">
    <location>
        <begin position="6"/>
        <end position="25"/>
    </location>
</feature>
<sequence length="685" mass="73256">MTDTVILWGHALAALLFCMVALAQARDAGEVLPRRTLVTALLATALWALAVAGIGPQDLAARVFESLRNLAWLAFMFAPARRTAPRALALAYCALAVTILVGTAVAVAEASFPAPEAAAIFRASRMGLRMMAAAAGLVLANQLFAGLREPRSGLRMIVGALGALWALDLLIYGLAYFASFDPLGLIAVRGAVTVLLAPLFAVAIHRRGDWTLRVSRAVAWQSIALAGAAFYLLVMVLACQAITLVVGEEHQRVAQTALIFGGTAALITVVSSPWLRAWAKVMLAKHLFRHRYDYRAEWLRFTDTLGKPDNPAPLAERVVQATADLTDSPAGLLLVPHEQGMHVAARWNWPVQAEAGAGRELADWLAASGRIVEMDGLRSAASGPAEAAAVPQWMLDGEGWALVPLMHFERLQGAILLARPPVPRALDWEDLDLLRLAGRQVASYLAEANAQEALGEAQRFDEFNRRFAFILHDIKNLVSQLSLLARNAERHADNPEFRADMIATLQESAGRMNDLLARLSQHHRSRAEPPVVVELSALAERVAARLRVTHPVVVTVETPAAALADPARLEQAVAQLALNAVQASAPAEPVTILVGVADGRATLDVIDAGCGMSLGFVRDKLFKPFLSTKPAGFGIGAFEARQLVIAMGGSIAVDSREGEGTRFRLSLPLAQPGAEPATASLSRAA</sequence>
<comment type="caution">
    <text evidence="11">The sequence shown here is derived from an EMBL/GenBank/DDBJ whole genome shotgun (WGS) entry which is preliminary data.</text>
</comment>
<organism evidence="11 12">
    <name type="scientific">Sphingomonas aracearum</name>
    <dbReference type="NCBI Taxonomy" id="2283317"/>
    <lineage>
        <taxon>Bacteria</taxon>
        <taxon>Pseudomonadati</taxon>
        <taxon>Pseudomonadota</taxon>
        <taxon>Alphaproteobacteria</taxon>
        <taxon>Sphingomonadales</taxon>
        <taxon>Sphingomonadaceae</taxon>
        <taxon>Sphingomonas</taxon>
    </lineage>
</organism>
<keyword evidence="8" id="KW-0902">Two-component regulatory system</keyword>
<dbReference type="NCBIfam" id="TIGR02916">
    <property type="entry name" value="PEP_his_kin"/>
    <property type="match status" value="1"/>
</dbReference>
<dbReference type="InterPro" id="IPR029016">
    <property type="entry name" value="GAF-like_dom_sf"/>
</dbReference>
<dbReference type="InterPro" id="IPR003661">
    <property type="entry name" value="HisK_dim/P_dom"/>
</dbReference>
<dbReference type="PANTHER" id="PTHR43065:SF10">
    <property type="entry name" value="PEROXIDE STRESS-ACTIVATED HISTIDINE KINASE MAK3"/>
    <property type="match status" value="1"/>
</dbReference>
<feature type="transmembrane region" description="Helical" evidence="9">
    <location>
        <begin position="253"/>
        <end position="275"/>
    </location>
</feature>
<evidence type="ECO:0000256" key="5">
    <source>
        <dbReference type="ARBA" id="ARBA00022741"/>
    </source>
</evidence>
<protein>
    <recommendedName>
        <fullName evidence="2">histidine kinase</fullName>
        <ecNumber evidence="2">2.7.13.3</ecNumber>
    </recommendedName>
</protein>
<keyword evidence="6 11" id="KW-0418">Kinase</keyword>
<dbReference type="InterPro" id="IPR036890">
    <property type="entry name" value="HATPase_C_sf"/>
</dbReference>
<feature type="domain" description="Histidine kinase" evidence="10">
    <location>
        <begin position="469"/>
        <end position="671"/>
    </location>
</feature>
<evidence type="ECO:0000256" key="1">
    <source>
        <dbReference type="ARBA" id="ARBA00000085"/>
    </source>
</evidence>
<evidence type="ECO:0000256" key="9">
    <source>
        <dbReference type="SAM" id="Phobius"/>
    </source>
</evidence>
<dbReference type="SUPFAM" id="SSF55874">
    <property type="entry name" value="ATPase domain of HSP90 chaperone/DNA topoisomerase II/histidine kinase"/>
    <property type="match status" value="1"/>
</dbReference>
<dbReference type="PRINTS" id="PR00344">
    <property type="entry name" value="BCTRLSENSOR"/>
</dbReference>
<dbReference type="SUPFAM" id="SSF55781">
    <property type="entry name" value="GAF domain-like"/>
    <property type="match status" value="1"/>
</dbReference>
<dbReference type="InterPro" id="IPR005467">
    <property type="entry name" value="His_kinase_dom"/>
</dbReference>
<reference evidence="11 12" key="1">
    <citation type="submission" date="2018-07" db="EMBL/GenBank/DDBJ databases">
        <title>a novel species of Sphingomonas isolated from the rhizosphere soil of Araceae plant.</title>
        <authorList>
            <person name="Zhiyong W."/>
            <person name="Qinglan Z."/>
            <person name="Zhiwei F."/>
            <person name="Ding X."/>
            <person name="Gejiao W."/>
            <person name="Shixue Z."/>
        </authorList>
    </citation>
    <scope>NUCLEOTIDE SEQUENCE [LARGE SCALE GENOMIC DNA]</scope>
    <source>
        <strain evidence="11 12">WZY 27</strain>
    </source>
</reference>
<evidence type="ECO:0000256" key="4">
    <source>
        <dbReference type="ARBA" id="ARBA00022679"/>
    </source>
</evidence>
<evidence type="ECO:0000256" key="7">
    <source>
        <dbReference type="ARBA" id="ARBA00022840"/>
    </source>
</evidence>
<proteinExistence type="predicted"/>
<accession>A0A369VVX8</accession>
<feature type="transmembrane region" description="Helical" evidence="9">
    <location>
        <begin position="37"/>
        <end position="55"/>
    </location>
</feature>
<evidence type="ECO:0000256" key="3">
    <source>
        <dbReference type="ARBA" id="ARBA00022553"/>
    </source>
</evidence>
<feature type="transmembrane region" description="Helical" evidence="9">
    <location>
        <begin position="183"/>
        <end position="204"/>
    </location>
</feature>
<dbReference type="Proteomes" id="UP000253918">
    <property type="component" value="Unassembled WGS sequence"/>
</dbReference>
<feature type="transmembrane region" description="Helical" evidence="9">
    <location>
        <begin position="87"/>
        <end position="108"/>
    </location>
</feature>
<dbReference type="InterPro" id="IPR003018">
    <property type="entry name" value="GAF"/>
</dbReference>
<keyword evidence="7" id="KW-0067">ATP-binding</keyword>
<feature type="transmembrane region" description="Helical" evidence="9">
    <location>
        <begin position="225"/>
        <end position="247"/>
    </location>
</feature>
<keyword evidence="9" id="KW-1133">Transmembrane helix</keyword>
<keyword evidence="3" id="KW-0597">Phosphoprotein</keyword>
<dbReference type="Pfam" id="PF13492">
    <property type="entry name" value="GAF_3"/>
    <property type="match status" value="1"/>
</dbReference>
<evidence type="ECO:0000313" key="12">
    <source>
        <dbReference type="Proteomes" id="UP000253918"/>
    </source>
</evidence>
<keyword evidence="4 11" id="KW-0808">Transferase</keyword>
<keyword evidence="9" id="KW-0472">Membrane</keyword>
<dbReference type="SMART" id="SM00387">
    <property type="entry name" value="HATPase_c"/>
    <property type="match status" value="1"/>
</dbReference>
<dbReference type="GO" id="GO:0000155">
    <property type="term" value="F:phosphorelay sensor kinase activity"/>
    <property type="evidence" value="ECO:0007669"/>
    <property type="project" value="InterPro"/>
</dbReference>
<dbReference type="Gene3D" id="3.30.450.40">
    <property type="match status" value="1"/>
</dbReference>
<dbReference type="CDD" id="cd00082">
    <property type="entry name" value="HisKA"/>
    <property type="match status" value="1"/>
</dbReference>
<evidence type="ECO:0000259" key="10">
    <source>
        <dbReference type="PROSITE" id="PS50109"/>
    </source>
</evidence>
<dbReference type="RefSeq" id="WP_114688068.1">
    <property type="nucleotide sequence ID" value="NZ_QQNB01000002.1"/>
</dbReference>
<dbReference type="EC" id="2.7.13.3" evidence="2"/>
<evidence type="ECO:0000313" key="11">
    <source>
        <dbReference type="EMBL" id="RDE05999.1"/>
    </source>
</evidence>
<dbReference type="EMBL" id="QQNB01000002">
    <property type="protein sequence ID" value="RDE05999.1"/>
    <property type="molecule type" value="Genomic_DNA"/>
</dbReference>
<dbReference type="InterPro" id="IPR014265">
    <property type="entry name" value="XrtA/PrsK"/>
</dbReference>
<evidence type="ECO:0000256" key="8">
    <source>
        <dbReference type="ARBA" id="ARBA00023012"/>
    </source>
</evidence>
<feature type="transmembrane region" description="Helical" evidence="9">
    <location>
        <begin position="128"/>
        <end position="145"/>
    </location>
</feature>
<keyword evidence="12" id="KW-1185">Reference proteome</keyword>
<keyword evidence="5" id="KW-0547">Nucleotide-binding</keyword>
<dbReference type="OrthoDB" id="9785691at2"/>
<dbReference type="GO" id="GO:0005524">
    <property type="term" value="F:ATP binding"/>
    <property type="evidence" value="ECO:0007669"/>
    <property type="project" value="UniProtKB-KW"/>
</dbReference>
<feature type="transmembrane region" description="Helical" evidence="9">
    <location>
        <begin position="157"/>
        <end position="177"/>
    </location>
</feature>
<comment type="catalytic activity">
    <reaction evidence="1">
        <text>ATP + protein L-histidine = ADP + protein N-phospho-L-histidine.</text>
        <dbReference type="EC" id="2.7.13.3"/>
    </reaction>
</comment>
<dbReference type="InterPro" id="IPR004358">
    <property type="entry name" value="Sig_transdc_His_kin-like_C"/>
</dbReference>
<dbReference type="Gene3D" id="3.30.565.10">
    <property type="entry name" value="Histidine kinase-like ATPase, C-terminal domain"/>
    <property type="match status" value="1"/>
</dbReference>
<dbReference type="InterPro" id="IPR003594">
    <property type="entry name" value="HATPase_dom"/>
</dbReference>
<dbReference type="Pfam" id="PF02518">
    <property type="entry name" value="HATPase_c"/>
    <property type="match status" value="1"/>
</dbReference>
<dbReference type="PANTHER" id="PTHR43065">
    <property type="entry name" value="SENSOR HISTIDINE KINASE"/>
    <property type="match status" value="1"/>
</dbReference>
<gene>
    <name evidence="11" type="primary">prsK</name>
    <name evidence="11" type="ORF">DVW87_12540</name>
</gene>
<evidence type="ECO:0000256" key="2">
    <source>
        <dbReference type="ARBA" id="ARBA00012438"/>
    </source>
</evidence>
<evidence type="ECO:0000256" key="6">
    <source>
        <dbReference type="ARBA" id="ARBA00022777"/>
    </source>
</evidence>
<name>A0A369VVX8_9SPHN</name>
<dbReference type="AlphaFoldDB" id="A0A369VVX8"/>